<keyword evidence="4" id="KW-1185">Reference proteome</keyword>
<evidence type="ECO:0000256" key="2">
    <source>
        <dbReference type="SAM" id="Phobius"/>
    </source>
</evidence>
<accession>A0A9P8P6Q9</accession>
<sequence>MLSSGWNKLSGAFSAVHVLPRNEHASDRVKRTHFSTKWFMGCLTVFVIFNFINIFQQTTFMCRLPAINLVKVLNNGQEFLDSGKLYFRDTYDDVKKENIELYNSLSKIFEMQKNSYMKNYHDYALILNPLFILDESEIRIKLHPMKYIYETKTFEFKNSTIPILEFKHVFGRKLTPLKALHRSSVSFSLRIQEHHQDTTDFIHKIIYPIYESSGYPRSAYNLDALLDYSFVLKYINFGVFLFSVVFLAEALCVVVPYSLEYYQVLSIVRLNKTLFVLAVVCFVSNFMLMSVSIVLNMILLGKESNERGVFSTLLGFIQLFWLVFLAFQTKNWVWKVYLEKKYLLPRPEKHERTLSGFGIKPLNFGSLKRHFTHRRGARESQEDLIDTPEPKEPETGHLMSPNIYAGNLHLISNTNSFGTQSCLELKGSPARSIRSARSMHSLRSTRSAAAITSNDRDPFFTAPQHQSDILGPKPNLEPEQRSVHSSSTEVTKMPAGSRTVFVEEDATSMVSRKTAQEHAKSSGLESSVTNRSEPQHSVNQESAAIETQTSQESVNEDEDPATAVAPTNEQNQEDDSTTRISTADSESIEQTQDKHNDDESDVSRGATVGQL</sequence>
<keyword evidence="2" id="KW-1133">Transmembrane helix</keyword>
<dbReference type="AlphaFoldDB" id="A0A9P8P6Q9"/>
<gene>
    <name evidence="3" type="ORF">OGAPHI_003857</name>
</gene>
<name>A0A9P8P6Q9_9ASCO</name>
<dbReference type="OrthoDB" id="3989068at2759"/>
<proteinExistence type="predicted"/>
<reference evidence="3" key="1">
    <citation type="journal article" date="2021" name="Open Biol.">
        <title>Shared evolutionary footprints suggest mitochondrial oxidative damage underlies multiple complex I losses in fungi.</title>
        <authorList>
            <person name="Schikora-Tamarit M.A."/>
            <person name="Marcet-Houben M."/>
            <person name="Nosek J."/>
            <person name="Gabaldon T."/>
        </authorList>
    </citation>
    <scope>NUCLEOTIDE SEQUENCE</scope>
    <source>
        <strain evidence="3">CBS6075</strain>
    </source>
</reference>
<feature type="transmembrane region" description="Helical" evidence="2">
    <location>
        <begin position="308"/>
        <end position="327"/>
    </location>
</feature>
<keyword evidence="2" id="KW-0812">Transmembrane</keyword>
<evidence type="ECO:0000313" key="3">
    <source>
        <dbReference type="EMBL" id="KAH3665669.1"/>
    </source>
</evidence>
<feature type="compositionally biased region" description="Polar residues" evidence="1">
    <location>
        <begin position="523"/>
        <end position="553"/>
    </location>
</feature>
<feature type="compositionally biased region" description="Polar residues" evidence="1">
    <location>
        <begin position="578"/>
        <end position="590"/>
    </location>
</feature>
<feature type="compositionally biased region" description="Polar residues" evidence="1">
    <location>
        <begin position="441"/>
        <end position="453"/>
    </location>
</feature>
<evidence type="ECO:0000256" key="1">
    <source>
        <dbReference type="SAM" id="MobiDB-lite"/>
    </source>
</evidence>
<evidence type="ECO:0000313" key="4">
    <source>
        <dbReference type="Proteomes" id="UP000769157"/>
    </source>
</evidence>
<feature type="transmembrane region" description="Helical" evidence="2">
    <location>
        <begin position="38"/>
        <end position="55"/>
    </location>
</feature>
<keyword evidence="2" id="KW-0472">Membrane</keyword>
<dbReference type="GeneID" id="70235822"/>
<dbReference type="Proteomes" id="UP000769157">
    <property type="component" value="Unassembled WGS sequence"/>
</dbReference>
<comment type="caution">
    <text evidence="3">The sequence shown here is derived from an EMBL/GenBank/DDBJ whole genome shotgun (WGS) entry which is preliminary data.</text>
</comment>
<feature type="transmembrane region" description="Helical" evidence="2">
    <location>
        <begin position="274"/>
        <end position="301"/>
    </location>
</feature>
<feature type="region of interest" description="Disordered" evidence="1">
    <location>
        <begin position="433"/>
        <end position="611"/>
    </location>
</feature>
<dbReference type="EMBL" id="JAEUBE010000295">
    <property type="protein sequence ID" value="KAH3665669.1"/>
    <property type="molecule type" value="Genomic_DNA"/>
</dbReference>
<organism evidence="3 4">
    <name type="scientific">Ogataea philodendri</name>
    <dbReference type="NCBI Taxonomy" id="1378263"/>
    <lineage>
        <taxon>Eukaryota</taxon>
        <taxon>Fungi</taxon>
        <taxon>Dikarya</taxon>
        <taxon>Ascomycota</taxon>
        <taxon>Saccharomycotina</taxon>
        <taxon>Pichiomycetes</taxon>
        <taxon>Pichiales</taxon>
        <taxon>Pichiaceae</taxon>
        <taxon>Ogataea</taxon>
    </lineage>
</organism>
<dbReference type="RefSeq" id="XP_046060873.1">
    <property type="nucleotide sequence ID" value="XM_046204872.1"/>
</dbReference>
<reference evidence="3" key="2">
    <citation type="submission" date="2021-01" db="EMBL/GenBank/DDBJ databases">
        <authorList>
            <person name="Schikora-Tamarit M.A."/>
        </authorList>
    </citation>
    <scope>NUCLEOTIDE SEQUENCE</scope>
    <source>
        <strain evidence="3">CBS6075</strain>
    </source>
</reference>
<protein>
    <submittedName>
        <fullName evidence="3">Uncharacterized protein</fullName>
    </submittedName>
</protein>
<feature type="region of interest" description="Disordered" evidence="1">
    <location>
        <begin position="375"/>
        <end position="396"/>
    </location>
</feature>
<feature type="transmembrane region" description="Helical" evidence="2">
    <location>
        <begin position="234"/>
        <end position="259"/>
    </location>
</feature>